<sequence>MCFSGLHYLFFSHQIVPYWSSLTLSYFYYVTFLGIEL</sequence>
<evidence type="ECO:0000313" key="3">
    <source>
        <dbReference type="Proteomes" id="UP000324222"/>
    </source>
</evidence>
<accession>A0A5B7IV05</accession>
<keyword evidence="1" id="KW-0472">Membrane</keyword>
<name>A0A5B7IV05_PORTR</name>
<keyword evidence="3" id="KW-1185">Reference proteome</keyword>
<evidence type="ECO:0000313" key="2">
    <source>
        <dbReference type="EMBL" id="MPC84488.1"/>
    </source>
</evidence>
<reference evidence="2 3" key="1">
    <citation type="submission" date="2019-05" db="EMBL/GenBank/DDBJ databases">
        <title>Another draft genome of Portunus trituberculatus and its Hox gene families provides insights of decapod evolution.</title>
        <authorList>
            <person name="Jeong J.-H."/>
            <person name="Song I."/>
            <person name="Kim S."/>
            <person name="Choi T."/>
            <person name="Kim D."/>
            <person name="Ryu S."/>
            <person name="Kim W."/>
        </authorList>
    </citation>
    <scope>NUCLEOTIDE SEQUENCE [LARGE SCALE GENOMIC DNA]</scope>
    <source>
        <tissue evidence="2">Muscle</tissue>
    </source>
</reference>
<feature type="transmembrane region" description="Helical" evidence="1">
    <location>
        <begin position="15"/>
        <end position="35"/>
    </location>
</feature>
<protein>
    <submittedName>
        <fullName evidence="2">Uncharacterized protein</fullName>
    </submittedName>
</protein>
<keyword evidence="1" id="KW-1133">Transmembrane helix</keyword>
<comment type="caution">
    <text evidence="2">The sequence shown here is derived from an EMBL/GenBank/DDBJ whole genome shotgun (WGS) entry which is preliminary data.</text>
</comment>
<dbReference type="AlphaFoldDB" id="A0A5B7IV05"/>
<organism evidence="2 3">
    <name type="scientific">Portunus trituberculatus</name>
    <name type="common">Swimming crab</name>
    <name type="synonym">Neptunus trituberculatus</name>
    <dbReference type="NCBI Taxonomy" id="210409"/>
    <lineage>
        <taxon>Eukaryota</taxon>
        <taxon>Metazoa</taxon>
        <taxon>Ecdysozoa</taxon>
        <taxon>Arthropoda</taxon>
        <taxon>Crustacea</taxon>
        <taxon>Multicrustacea</taxon>
        <taxon>Malacostraca</taxon>
        <taxon>Eumalacostraca</taxon>
        <taxon>Eucarida</taxon>
        <taxon>Decapoda</taxon>
        <taxon>Pleocyemata</taxon>
        <taxon>Brachyura</taxon>
        <taxon>Eubrachyura</taxon>
        <taxon>Portunoidea</taxon>
        <taxon>Portunidae</taxon>
        <taxon>Portuninae</taxon>
        <taxon>Portunus</taxon>
    </lineage>
</organism>
<gene>
    <name evidence="2" type="ORF">E2C01_079227</name>
</gene>
<proteinExistence type="predicted"/>
<dbReference type="EMBL" id="VSRR010065551">
    <property type="protein sequence ID" value="MPC84488.1"/>
    <property type="molecule type" value="Genomic_DNA"/>
</dbReference>
<keyword evidence="1" id="KW-0812">Transmembrane</keyword>
<evidence type="ECO:0000256" key="1">
    <source>
        <dbReference type="SAM" id="Phobius"/>
    </source>
</evidence>
<dbReference type="Proteomes" id="UP000324222">
    <property type="component" value="Unassembled WGS sequence"/>
</dbReference>